<dbReference type="Proteomes" id="UP000037035">
    <property type="component" value="Unassembled WGS sequence"/>
</dbReference>
<dbReference type="AlphaFoldDB" id="A0A0L6UQQ1"/>
<dbReference type="STRING" id="27349.A0A0L6UQQ1"/>
<dbReference type="VEuPathDB" id="FungiDB:VP01_433g1"/>
<proteinExistence type="predicted"/>
<protein>
    <submittedName>
        <fullName evidence="1">Uncharacterized protein</fullName>
    </submittedName>
</protein>
<dbReference type="EMBL" id="LAVV01009435">
    <property type="protein sequence ID" value="KNZ50577.1"/>
    <property type="molecule type" value="Genomic_DNA"/>
</dbReference>
<name>A0A0L6UQQ1_9BASI</name>
<evidence type="ECO:0000313" key="2">
    <source>
        <dbReference type="Proteomes" id="UP000037035"/>
    </source>
</evidence>
<keyword evidence="2" id="KW-1185">Reference proteome</keyword>
<sequence length="96" mass="11255">MSCSKSHLYFPLKPKIKKEFKASTKFAFRSFPGLPDKETLNKPSISERLFLIHRMILTDRNDEAIRACSELQTLALQGLKYLQRCEILCRDPRQHM</sequence>
<organism evidence="1 2">
    <name type="scientific">Puccinia sorghi</name>
    <dbReference type="NCBI Taxonomy" id="27349"/>
    <lineage>
        <taxon>Eukaryota</taxon>
        <taxon>Fungi</taxon>
        <taxon>Dikarya</taxon>
        <taxon>Basidiomycota</taxon>
        <taxon>Pucciniomycotina</taxon>
        <taxon>Pucciniomycetes</taxon>
        <taxon>Pucciniales</taxon>
        <taxon>Pucciniaceae</taxon>
        <taxon>Puccinia</taxon>
    </lineage>
</organism>
<evidence type="ECO:0000313" key="1">
    <source>
        <dbReference type="EMBL" id="KNZ50577.1"/>
    </source>
</evidence>
<accession>A0A0L6UQQ1</accession>
<comment type="caution">
    <text evidence="1">The sequence shown here is derived from an EMBL/GenBank/DDBJ whole genome shotgun (WGS) entry which is preliminary data.</text>
</comment>
<gene>
    <name evidence="1" type="ORF">VP01_433g1</name>
</gene>
<reference evidence="1 2" key="1">
    <citation type="submission" date="2015-08" db="EMBL/GenBank/DDBJ databases">
        <title>Next Generation Sequencing and Analysis of the Genome of Puccinia sorghi L Schw, the Causal Agent of Maize Common Rust.</title>
        <authorList>
            <person name="Rochi L."/>
            <person name="Burguener G."/>
            <person name="Darino M."/>
            <person name="Turjanski A."/>
            <person name="Kreff E."/>
            <person name="Dieguez M.J."/>
            <person name="Sacco F."/>
        </authorList>
    </citation>
    <scope>NUCLEOTIDE SEQUENCE [LARGE SCALE GENOMIC DNA]</scope>
    <source>
        <strain evidence="1 2">RO10H11247</strain>
    </source>
</reference>